<dbReference type="InterPro" id="IPR004841">
    <property type="entry name" value="AA-permease/SLC12A_dom"/>
</dbReference>
<name>A0ABR3Q9Y4_9TREE</name>
<dbReference type="PANTHER" id="PTHR43341">
    <property type="entry name" value="AMINO ACID PERMEASE"/>
    <property type="match status" value="1"/>
</dbReference>
<feature type="transmembrane region" description="Helical" evidence="7">
    <location>
        <begin position="496"/>
        <end position="515"/>
    </location>
</feature>
<comment type="caution">
    <text evidence="9">The sequence shown here is derived from an EMBL/GenBank/DDBJ whole genome shotgun (WGS) entry which is preliminary data.</text>
</comment>
<evidence type="ECO:0000313" key="9">
    <source>
        <dbReference type="EMBL" id="KAL1411486.1"/>
    </source>
</evidence>
<evidence type="ECO:0000256" key="2">
    <source>
        <dbReference type="ARBA" id="ARBA00022448"/>
    </source>
</evidence>
<dbReference type="GeneID" id="95983490"/>
<evidence type="ECO:0000256" key="5">
    <source>
        <dbReference type="ARBA" id="ARBA00022989"/>
    </source>
</evidence>
<evidence type="ECO:0000256" key="3">
    <source>
        <dbReference type="ARBA" id="ARBA00022692"/>
    </source>
</evidence>
<keyword evidence="6 7" id="KW-0472">Membrane</keyword>
<reference evidence="9 10" key="1">
    <citation type="submission" date="2023-08" db="EMBL/GenBank/DDBJ databases">
        <title>Annotated Genome Sequence of Vanrija albida AlHP1.</title>
        <authorList>
            <person name="Herzog R."/>
        </authorList>
    </citation>
    <scope>NUCLEOTIDE SEQUENCE [LARGE SCALE GENOMIC DNA]</scope>
    <source>
        <strain evidence="9 10">AlHP1</strain>
    </source>
</reference>
<feature type="transmembrane region" description="Helical" evidence="7">
    <location>
        <begin position="419"/>
        <end position="442"/>
    </location>
</feature>
<dbReference type="EMBL" id="JBBXJM010000002">
    <property type="protein sequence ID" value="KAL1411486.1"/>
    <property type="molecule type" value="Genomic_DNA"/>
</dbReference>
<feature type="transmembrane region" description="Helical" evidence="7">
    <location>
        <begin position="387"/>
        <end position="407"/>
    </location>
</feature>
<feature type="domain" description="Amino acid permease/ SLC12A" evidence="8">
    <location>
        <begin position="53"/>
        <end position="522"/>
    </location>
</feature>
<comment type="subcellular location">
    <subcellularLocation>
        <location evidence="1">Membrane</location>
        <topology evidence="1">Multi-pass membrane protein</topology>
    </subcellularLocation>
</comment>
<protein>
    <recommendedName>
        <fullName evidence="8">Amino acid permease/ SLC12A domain-containing protein</fullName>
    </recommendedName>
</protein>
<evidence type="ECO:0000256" key="1">
    <source>
        <dbReference type="ARBA" id="ARBA00004141"/>
    </source>
</evidence>
<dbReference type="Proteomes" id="UP001565368">
    <property type="component" value="Unassembled WGS sequence"/>
</dbReference>
<feature type="transmembrane region" description="Helical" evidence="7">
    <location>
        <begin position="463"/>
        <end position="490"/>
    </location>
</feature>
<proteinExistence type="predicted"/>
<evidence type="ECO:0000259" key="8">
    <source>
        <dbReference type="Pfam" id="PF00324"/>
    </source>
</evidence>
<keyword evidence="2" id="KW-0813">Transport</keyword>
<evidence type="ECO:0000256" key="7">
    <source>
        <dbReference type="SAM" id="Phobius"/>
    </source>
</evidence>
<organism evidence="9 10">
    <name type="scientific">Vanrija albida</name>
    <dbReference type="NCBI Taxonomy" id="181172"/>
    <lineage>
        <taxon>Eukaryota</taxon>
        <taxon>Fungi</taxon>
        <taxon>Dikarya</taxon>
        <taxon>Basidiomycota</taxon>
        <taxon>Agaricomycotina</taxon>
        <taxon>Tremellomycetes</taxon>
        <taxon>Trichosporonales</taxon>
        <taxon>Trichosporonaceae</taxon>
        <taxon>Vanrija</taxon>
    </lineage>
</organism>
<sequence>MTIYDAEKTGTDPPAIVPVESKADRDLAAATANLAHTTEGEHGTRGVLKPRVVSMIAIAGCIGTGLFLGSGAALVNGGPVGFFLGYTIMGCLVGMMMYTLGEMTCFAPNIGGFIEMGNRYIDPAYGAMMGLNYIFQVGIGVPAELSALSTLVGYWDKNHAHAGAYITVFLVWAVASNVVGVRWYGEIEFFFACLKFGTLVGLILFGLIADLGGVPPKREFIGGKHWRSDPWNDNFKGLGLPVNLSRFLGFWSVFTKAAFAYATTEGVAVLAGEAHNPRKTMRTAIRTVFYRIVGIYMLSVLVISLNVSQHSPELLSAVALGGHDAASSPFVVICTQTGVRVLPHIINAVVVTSAASSTAENLYACSRTMVALARQRALPRIFLKTDRLGTPIVAVGAASAIGLLAYLSLSSGSNQVFLWLSNLGALSSLINWTSICLCFLRFQKALRVQGIDRRKLPLRSWCQPYMAWVCIVFFSLVVVFSSFTAFLGGFKVIDFVAGYITLPFLLVFFVGYKVLRKTKMVDLNEIDLSDGPAEALEGTRYDRWGEAQVAMYTQ</sequence>
<dbReference type="PANTHER" id="PTHR43341:SF1">
    <property type="entry name" value="GENERAL AMINO-ACID PERMEASE GAP1"/>
    <property type="match status" value="1"/>
</dbReference>
<feature type="transmembrane region" description="Helical" evidence="7">
    <location>
        <begin position="345"/>
        <end position="366"/>
    </location>
</feature>
<keyword evidence="3 7" id="KW-0812">Transmembrane</keyword>
<keyword evidence="4" id="KW-0029">Amino-acid transport</keyword>
<accession>A0ABR3Q9Y4</accession>
<feature type="transmembrane region" description="Helical" evidence="7">
    <location>
        <begin position="162"/>
        <end position="183"/>
    </location>
</feature>
<feature type="transmembrane region" description="Helical" evidence="7">
    <location>
        <begin position="52"/>
        <end position="75"/>
    </location>
</feature>
<dbReference type="PIRSF" id="PIRSF006060">
    <property type="entry name" value="AA_transporter"/>
    <property type="match status" value="1"/>
</dbReference>
<evidence type="ECO:0000313" key="10">
    <source>
        <dbReference type="Proteomes" id="UP001565368"/>
    </source>
</evidence>
<evidence type="ECO:0000256" key="4">
    <source>
        <dbReference type="ARBA" id="ARBA00022970"/>
    </source>
</evidence>
<dbReference type="RefSeq" id="XP_069211430.1">
    <property type="nucleotide sequence ID" value="XM_069351044.1"/>
</dbReference>
<dbReference type="Gene3D" id="1.20.1740.10">
    <property type="entry name" value="Amino acid/polyamine transporter I"/>
    <property type="match status" value="1"/>
</dbReference>
<feature type="transmembrane region" description="Helical" evidence="7">
    <location>
        <begin position="288"/>
        <end position="307"/>
    </location>
</feature>
<dbReference type="Pfam" id="PF00324">
    <property type="entry name" value="AA_permease"/>
    <property type="match status" value="1"/>
</dbReference>
<evidence type="ECO:0000256" key="6">
    <source>
        <dbReference type="ARBA" id="ARBA00023136"/>
    </source>
</evidence>
<gene>
    <name evidence="9" type="ORF">Q8F55_002447</name>
</gene>
<feature type="transmembrane region" description="Helical" evidence="7">
    <location>
        <begin position="189"/>
        <end position="209"/>
    </location>
</feature>
<keyword evidence="5 7" id="KW-1133">Transmembrane helix</keyword>
<keyword evidence="10" id="KW-1185">Reference proteome</keyword>
<feature type="transmembrane region" description="Helical" evidence="7">
    <location>
        <begin position="82"/>
        <end position="100"/>
    </location>
</feature>
<dbReference type="InterPro" id="IPR050524">
    <property type="entry name" value="APC_YAT"/>
</dbReference>